<evidence type="ECO:0000256" key="4">
    <source>
        <dbReference type="ARBA" id="ARBA00023143"/>
    </source>
</evidence>
<evidence type="ECO:0000256" key="2">
    <source>
        <dbReference type="ARBA" id="ARBA00009272"/>
    </source>
</evidence>
<feature type="non-terminal residue" evidence="5">
    <location>
        <position position="121"/>
    </location>
</feature>
<gene>
    <name evidence="5" type="ORF">XdyCFBP7245_22110</name>
</gene>
<evidence type="ECO:0000313" key="6">
    <source>
        <dbReference type="Proteomes" id="UP000238908"/>
    </source>
</evidence>
<dbReference type="GO" id="GO:0003774">
    <property type="term" value="F:cytoskeletal motor activity"/>
    <property type="evidence" value="ECO:0007669"/>
    <property type="project" value="InterPro"/>
</dbReference>
<dbReference type="GO" id="GO:0005198">
    <property type="term" value="F:structural molecule activity"/>
    <property type="evidence" value="ECO:0007669"/>
    <property type="project" value="InterPro"/>
</dbReference>
<dbReference type="InterPro" id="IPR001624">
    <property type="entry name" value="FliE"/>
</dbReference>
<dbReference type="PANTHER" id="PTHR34653">
    <property type="match status" value="1"/>
</dbReference>
<reference evidence="5 6" key="1">
    <citation type="submission" date="2016-08" db="EMBL/GenBank/DDBJ databases">
        <authorList>
            <person name="Seilhamer J.J."/>
        </authorList>
    </citation>
    <scope>NUCLEOTIDE SEQUENCE [LARGE SCALE GENOMIC DNA]</scope>
    <source>
        <strain evidence="5 6">CFBP7245</strain>
    </source>
</reference>
<comment type="similarity">
    <text evidence="2">Belongs to the FliE family.</text>
</comment>
<evidence type="ECO:0000313" key="5">
    <source>
        <dbReference type="EMBL" id="PPU49963.1"/>
    </source>
</evidence>
<dbReference type="GO" id="GO:0009425">
    <property type="term" value="C:bacterial-type flagellum basal body"/>
    <property type="evidence" value="ECO:0007669"/>
    <property type="project" value="UniProtKB-SubCell"/>
</dbReference>
<dbReference type="EMBL" id="MDEE01000064">
    <property type="protein sequence ID" value="PPU49963.1"/>
    <property type="molecule type" value="Genomic_DNA"/>
</dbReference>
<dbReference type="GO" id="GO:0071973">
    <property type="term" value="P:bacterial-type flagellum-dependent cell motility"/>
    <property type="evidence" value="ECO:0007669"/>
    <property type="project" value="InterPro"/>
</dbReference>
<evidence type="ECO:0000256" key="3">
    <source>
        <dbReference type="ARBA" id="ARBA00018024"/>
    </source>
</evidence>
<organism evidence="5 6">
    <name type="scientific">Xanthomonas dyei</name>
    <dbReference type="NCBI Taxonomy" id="743699"/>
    <lineage>
        <taxon>Bacteria</taxon>
        <taxon>Pseudomonadati</taxon>
        <taxon>Pseudomonadota</taxon>
        <taxon>Gammaproteobacteria</taxon>
        <taxon>Lysobacterales</taxon>
        <taxon>Lysobacteraceae</taxon>
        <taxon>Xanthomonas</taxon>
    </lineage>
</organism>
<dbReference type="Proteomes" id="UP000238908">
    <property type="component" value="Unassembled WGS sequence"/>
</dbReference>
<accession>A0A2S7BWT5</accession>
<proteinExistence type="inferred from homology"/>
<comment type="caution">
    <text evidence="5">The sequence shown here is derived from an EMBL/GenBank/DDBJ whole genome shotgun (WGS) entry which is preliminary data.</text>
</comment>
<dbReference type="HAMAP" id="MF_00724">
    <property type="entry name" value="FliE"/>
    <property type="match status" value="1"/>
</dbReference>
<protein>
    <recommendedName>
        <fullName evidence="3">Flagellar hook-basal body complex protein FliE</fullName>
    </recommendedName>
</protein>
<dbReference type="PANTHER" id="PTHR34653:SF1">
    <property type="entry name" value="FLAGELLAR HOOK-BASAL BODY COMPLEX PROTEIN FLIE"/>
    <property type="match status" value="1"/>
</dbReference>
<dbReference type="AlphaFoldDB" id="A0A2S7BWT5"/>
<sequence>MAIEAIGAIGPAPLETLGAPVAASEGVNFGDVVARGLSNADGAVQTADQQLRGMAAGQEIAPHDLMISLEEARMHLTLLAEVRNKLVEGYQELRYPHVFKVPGSSARALRRAGCASVLASV</sequence>
<dbReference type="Pfam" id="PF02049">
    <property type="entry name" value="FliE"/>
    <property type="match status" value="1"/>
</dbReference>
<dbReference type="RefSeq" id="WP_104617541.1">
    <property type="nucleotide sequence ID" value="NZ_MDEE01000064.1"/>
</dbReference>
<name>A0A2S7BWT5_9XANT</name>
<keyword evidence="4" id="KW-0975">Bacterial flagellum</keyword>
<comment type="subcellular location">
    <subcellularLocation>
        <location evidence="1">Bacterial flagellum basal body</location>
    </subcellularLocation>
</comment>
<evidence type="ECO:0000256" key="1">
    <source>
        <dbReference type="ARBA" id="ARBA00004117"/>
    </source>
</evidence>